<dbReference type="AlphaFoldDB" id="E9G3E7"/>
<sequence length="186" mass="20737">MWNTRKRSRTRVSCRRVAYIHRDTMLERKRGKRFIKSIIPESRIVSVGRDSLLVPDSKDLSGGAVVEGGASGGATVVVGGATVEVVVSGNARYCRRCSSSVQAEGRKKQTILTRVTLLEWDNCKSRMITVRVIVLSTHCQKSRKIDFELTPMVVIRSEAGFRYKLWRESETGAAWHTVAISIAAIN</sequence>
<dbReference type="KEGG" id="dpx:DAPPUDRAFT_98355"/>
<accession>E9G3E7</accession>
<dbReference type="InParanoid" id="E9G3E7"/>
<evidence type="ECO:0000313" key="1">
    <source>
        <dbReference type="EMBL" id="EFX86001.1"/>
    </source>
</evidence>
<dbReference type="EMBL" id="GL732531">
    <property type="protein sequence ID" value="EFX86001.1"/>
    <property type="molecule type" value="Genomic_DNA"/>
</dbReference>
<proteinExistence type="predicted"/>
<dbReference type="Proteomes" id="UP000000305">
    <property type="component" value="Unassembled WGS sequence"/>
</dbReference>
<dbReference type="HOGENOM" id="CLU_1455863_0_0_1"/>
<reference evidence="1 2" key="1">
    <citation type="journal article" date="2011" name="Science">
        <title>The ecoresponsive genome of Daphnia pulex.</title>
        <authorList>
            <person name="Colbourne J.K."/>
            <person name="Pfrender M.E."/>
            <person name="Gilbert D."/>
            <person name="Thomas W.K."/>
            <person name="Tucker A."/>
            <person name="Oakley T.H."/>
            <person name="Tokishita S."/>
            <person name="Aerts A."/>
            <person name="Arnold G.J."/>
            <person name="Basu M.K."/>
            <person name="Bauer D.J."/>
            <person name="Caceres C.E."/>
            <person name="Carmel L."/>
            <person name="Casola C."/>
            <person name="Choi J.H."/>
            <person name="Detter J.C."/>
            <person name="Dong Q."/>
            <person name="Dusheyko S."/>
            <person name="Eads B.D."/>
            <person name="Frohlich T."/>
            <person name="Geiler-Samerotte K.A."/>
            <person name="Gerlach D."/>
            <person name="Hatcher P."/>
            <person name="Jogdeo S."/>
            <person name="Krijgsveld J."/>
            <person name="Kriventseva E.V."/>
            <person name="Kultz D."/>
            <person name="Laforsch C."/>
            <person name="Lindquist E."/>
            <person name="Lopez J."/>
            <person name="Manak J.R."/>
            <person name="Muller J."/>
            <person name="Pangilinan J."/>
            <person name="Patwardhan R.P."/>
            <person name="Pitluck S."/>
            <person name="Pritham E.J."/>
            <person name="Rechtsteiner A."/>
            <person name="Rho M."/>
            <person name="Rogozin I.B."/>
            <person name="Sakarya O."/>
            <person name="Salamov A."/>
            <person name="Schaack S."/>
            <person name="Shapiro H."/>
            <person name="Shiga Y."/>
            <person name="Skalitzky C."/>
            <person name="Smith Z."/>
            <person name="Souvorov A."/>
            <person name="Sung W."/>
            <person name="Tang Z."/>
            <person name="Tsuchiya D."/>
            <person name="Tu H."/>
            <person name="Vos H."/>
            <person name="Wang M."/>
            <person name="Wolf Y.I."/>
            <person name="Yamagata H."/>
            <person name="Yamada T."/>
            <person name="Ye Y."/>
            <person name="Shaw J.R."/>
            <person name="Andrews J."/>
            <person name="Crease T.J."/>
            <person name="Tang H."/>
            <person name="Lucas S.M."/>
            <person name="Robertson H.M."/>
            <person name="Bork P."/>
            <person name="Koonin E.V."/>
            <person name="Zdobnov E.M."/>
            <person name="Grigoriev I.V."/>
            <person name="Lynch M."/>
            <person name="Boore J.L."/>
        </authorList>
    </citation>
    <scope>NUCLEOTIDE SEQUENCE [LARGE SCALE GENOMIC DNA]</scope>
</reference>
<keyword evidence="2" id="KW-1185">Reference proteome</keyword>
<evidence type="ECO:0000313" key="2">
    <source>
        <dbReference type="Proteomes" id="UP000000305"/>
    </source>
</evidence>
<gene>
    <name evidence="1" type="ORF">DAPPUDRAFT_98355</name>
</gene>
<name>E9G3E7_DAPPU</name>
<organism evidence="1 2">
    <name type="scientific">Daphnia pulex</name>
    <name type="common">Water flea</name>
    <dbReference type="NCBI Taxonomy" id="6669"/>
    <lineage>
        <taxon>Eukaryota</taxon>
        <taxon>Metazoa</taxon>
        <taxon>Ecdysozoa</taxon>
        <taxon>Arthropoda</taxon>
        <taxon>Crustacea</taxon>
        <taxon>Branchiopoda</taxon>
        <taxon>Diplostraca</taxon>
        <taxon>Cladocera</taxon>
        <taxon>Anomopoda</taxon>
        <taxon>Daphniidae</taxon>
        <taxon>Daphnia</taxon>
    </lineage>
</organism>
<protein>
    <submittedName>
        <fullName evidence="1">Uncharacterized protein</fullName>
    </submittedName>
</protein>